<evidence type="ECO:0000313" key="17">
    <source>
        <dbReference type="EMBL" id="PJF37421.1"/>
    </source>
</evidence>
<keyword evidence="6" id="KW-0113">Calvin cycle</keyword>
<comment type="subunit">
    <text evidence="13">Homotetramer.</text>
</comment>
<dbReference type="InterPro" id="IPR033391">
    <property type="entry name" value="FBPase_N"/>
</dbReference>
<evidence type="ECO:0000256" key="2">
    <source>
        <dbReference type="ARBA" id="ARBA00005215"/>
    </source>
</evidence>
<keyword evidence="10 13" id="KW-0119">Carbohydrate metabolism</keyword>
<dbReference type="InterPro" id="IPR044015">
    <property type="entry name" value="FBPase_C_dom"/>
</dbReference>
<evidence type="ECO:0000256" key="10">
    <source>
        <dbReference type="ARBA" id="ARBA00023277"/>
    </source>
</evidence>
<feature type="binding site" evidence="13">
    <location>
        <position position="242"/>
    </location>
    <ligand>
        <name>substrate</name>
    </ligand>
</feature>
<evidence type="ECO:0000256" key="5">
    <source>
        <dbReference type="ARBA" id="ARBA00022490"/>
    </source>
</evidence>
<sequence length="350" mass="38748">MPSLVTIERHIIDQQRQYPNATGTFTQILQDMALAAKIIAREARRAGLVNVLGAAGTLNASGEMQQKLDIFADQIIFKMNDHTGRLCVMASEEHEDILPIPPHFPCGRYALVFDPLDGSGNPDVNASIGTIFALFRKISSGERGELVDVLQSGRAIAAAGYIVYGPSTMMVYSTGQGVHGFTLDSSLGEFILSHPDMRIPSAPRYYSTNQGNERHWTQGVRNFVSWLQAKEDPQRKPLDGRYMGALVADFHRILLKGGIYLYPGNLQNPAGKLRLIYECAPLAYLIEQAGGYASDGLGNILDIQPHTLHQRVPLFIGDRSLVEQAERFIQAHDAEWIAAYRAMRESPVRQ</sequence>
<comment type="pathway">
    <text evidence="2">Carbohydrate biosynthesis; Calvin cycle.</text>
</comment>
<feature type="binding site" evidence="13">
    <location>
        <position position="278"/>
    </location>
    <ligand>
        <name>Mg(2+)</name>
        <dbReference type="ChEBI" id="CHEBI:18420"/>
        <label>2</label>
    </ligand>
</feature>
<dbReference type="PIRSF" id="PIRSF500210">
    <property type="entry name" value="FBPtase"/>
    <property type="match status" value="1"/>
</dbReference>
<comment type="subcellular location">
    <subcellularLocation>
        <location evidence="13">Cytoplasm</location>
    </subcellularLocation>
</comment>
<evidence type="ECO:0000256" key="1">
    <source>
        <dbReference type="ARBA" id="ARBA00001273"/>
    </source>
</evidence>
<keyword evidence="5 13" id="KW-0963">Cytoplasm</keyword>
<dbReference type="Gene3D" id="3.30.540.10">
    <property type="entry name" value="Fructose-1,6-Bisphosphatase, subunit A, domain 1"/>
    <property type="match status" value="1"/>
</dbReference>
<dbReference type="GO" id="GO:0005986">
    <property type="term" value="P:sucrose biosynthetic process"/>
    <property type="evidence" value="ECO:0007669"/>
    <property type="project" value="TreeGrafter"/>
</dbReference>
<dbReference type="HAMAP" id="MF_01855">
    <property type="entry name" value="FBPase_class1"/>
    <property type="match status" value="1"/>
</dbReference>
<feature type="binding site" evidence="13">
    <location>
        <position position="209"/>
    </location>
    <ligand>
        <name>substrate</name>
    </ligand>
</feature>
<dbReference type="GO" id="GO:0042132">
    <property type="term" value="F:fructose 1,6-bisphosphate 1-phosphatase activity"/>
    <property type="evidence" value="ECO:0007669"/>
    <property type="project" value="UniProtKB-UniRule"/>
</dbReference>
<evidence type="ECO:0000256" key="6">
    <source>
        <dbReference type="ARBA" id="ARBA00022567"/>
    </source>
</evidence>
<proteinExistence type="inferred from homology"/>
<feature type="binding site" evidence="13">
    <location>
        <position position="272"/>
    </location>
    <ligand>
        <name>substrate</name>
    </ligand>
</feature>
<evidence type="ECO:0000256" key="8">
    <source>
        <dbReference type="ARBA" id="ARBA00022801"/>
    </source>
</evidence>
<dbReference type="Pfam" id="PF00316">
    <property type="entry name" value="FBPase"/>
    <property type="match status" value="1"/>
</dbReference>
<comment type="caution">
    <text evidence="17">The sequence shown here is derived from an EMBL/GenBank/DDBJ whole genome shotgun (WGS) entry which is preliminary data.</text>
</comment>
<feature type="binding site" evidence="13">
    <location>
        <position position="92"/>
    </location>
    <ligand>
        <name>Mg(2+)</name>
        <dbReference type="ChEBI" id="CHEBI:18420"/>
        <label>1</label>
    </ligand>
</feature>
<comment type="similarity">
    <text evidence="3 13 14">Belongs to the FBPase class 1 family.</text>
</comment>
<feature type="binding site" evidence="13">
    <location>
        <begin position="260"/>
        <end position="262"/>
    </location>
    <ligand>
        <name>substrate</name>
    </ligand>
</feature>
<evidence type="ECO:0000259" key="15">
    <source>
        <dbReference type="Pfam" id="PF00316"/>
    </source>
</evidence>
<feature type="binding site" evidence="13">
    <location>
        <position position="114"/>
    </location>
    <ligand>
        <name>Mg(2+)</name>
        <dbReference type="ChEBI" id="CHEBI:18420"/>
        <label>2</label>
    </ligand>
</feature>
<dbReference type="Proteomes" id="UP000229681">
    <property type="component" value="Unassembled WGS sequence"/>
</dbReference>
<dbReference type="EC" id="3.1.3.11" evidence="4 13"/>
<dbReference type="GO" id="GO:0006094">
    <property type="term" value="P:gluconeogenesis"/>
    <property type="evidence" value="ECO:0007669"/>
    <property type="project" value="UniProtKB-UniRule"/>
</dbReference>
<dbReference type="PANTHER" id="PTHR11556:SF35">
    <property type="entry name" value="SEDOHEPTULOSE-1,7-BISPHOSPHATASE, CHLOROPLASTIC"/>
    <property type="match status" value="1"/>
</dbReference>
<dbReference type="SUPFAM" id="SSF56655">
    <property type="entry name" value="Carbohydrate phosphatase"/>
    <property type="match status" value="1"/>
</dbReference>
<dbReference type="PROSITE" id="PS00124">
    <property type="entry name" value="FBPASE"/>
    <property type="match status" value="1"/>
</dbReference>
<evidence type="ECO:0000256" key="4">
    <source>
        <dbReference type="ARBA" id="ARBA00013093"/>
    </source>
</evidence>
<dbReference type="GO" id="GO:0006002">
    <property type="term" value="P:fructose 6-phosphate metabolic process"/>
    <property type="evidence" value="ECO:0007669"/>
    <property type="project" value="TreeGrafter"/>
</dbReference>
<feature type="binding site" evidence="13">
    <location>
        <position position="117"/>
    </location>
    <ligand>
        <name>Mg(2+)</name>
        <dbReference type="ChEBI" id="CHEBI:18420"/>
        <label>2</label>
    </ligand>
</feature>
<evidence type="ECO:0000256" key="13">
    <source>
        <dbReference type="HAMAP-Rule" id="MF_01855"/>
    </source>
</evidence>
<name>A0A2M8PIP4_9CHLR</name>
<feature type="binding site" evidence="13">
    <location>
        <position position="116"/>
    </location>
    <ligand>
        <name>Mg(2+)</name>
        <dbReference type="ChEBI" id="CHEBI:18420"/>
        <label>1</label>
    </ligand>
</feature>
<evidence type="ECO:0000256" key="14">
    <source>
        <dbReference type="RuleBase" id="RU000508"/>
    </source>
</evidence>
<keyword evidence="7 13" id="KW-0479">Metal-binding</keyword>
<protein>
    <recommendedName>
        <fullName evidence="11 13">Fructose-1,6-bisphosphatase class 1</fullName>
        <shortName evidence="13">FBPase class 1</shortName>
        <ecNumber evidence="4 13">3.1.3.11</ecNumber>
    </recommendedName>
    <alternativeName>
        <fullName evidence="12 13">D-fructose-1,6-bisphosphate 1-phosphohydrolase class 1</fullName>
    </alternativeName>
</protein>
<dbReference type="GO" id="GO:0019253">
    <property type="term" value="P:reductive pentose-phosphate cycle"/>
    <property type="evidence" value="ECO:0007669"/>
    <property type="project" value="UniProtKB-KW"/>
</dbReference>
<evidence type="ECO:0000256" key="9">
    <source>
        <dbReference type="ARBA" id="ARBA00022842"/>
    </source>
</evidence>
<feature type="binding site" evidence="13">
    <location>
        <position position="114"/>
    </location>
    <ligand>
        <name>Mg(2+)</name>
        <dbReference type="ChEBI" id="CHEBI:18420"/>
        <label>1</label>
    </ligand>
</feature>
<organism evidence="17 18">
    <name type="scientific">Candidatus Thermofonsia Clade 1 bacterium</name>
    <dbReference type="NCBI Taxonomy" id="2364210"/>
    <lineage>
        <taxon>Bacteria</taxon>
        <taxon>Bacillati</taxon>
        <taxon>Chloroflexota</taxon>
        <taxon>Candidatus Thermofontia</taxon>
        <taxon>Candidatus Thermofonsia Clade 1</taxon>
    </lineage>
</organism>
<dbReference type="InterPro" id="IPR020548">
    <property type="entry name" value="Fructose_bisphosphatase_AS"/>
</dbReference>
<accession>A0A2M8PIP4</accession>
<gene>
    <name evidence="13" type="primary">fbp</name>
    <name evidence="17" type="ORF">CUN49_00425</name>
</gene>
<dbReference type="InterPro" id="IPR000146">
    <property type="entry name" value="FBPase_class-1"/>
</dbReference>
<dbReference type="CDD" id="cd00354">
    <property type="entry name" value="FBPase"/>
    <property type="match status" value="1"/>
</dbReference>
<comment type="cofactor">
    <cofactor evidence="13">
        <name>Mg(2+)</name>
        <dbReference type="ChEBI" id="CHEBI:18420"/>
    </cofactor>
    <text evidence="13">Binds 2 magnesium ions per subunit.</text>
</comment>
<comment type="catalytic activity">
    <reaction evidence="1 13">
        <text>beta-D-fructose 1,6-bisphosphate + H2O = beta-D-fructose 6-phosphate + phosphate</text>
        <dbReference type="Rhea" id="RHEA:11064"/>
        <dbReference type="ChEBI" id="CHEBI:15377"/>
        <dbReference type="ChEBI" id="CHEBI:32966"/>
        <dbReference type="ChEBI" id="CHEBI:43474"/>
        <dbReference type="ChEBI" id="CHEBI:57634"/>
        <dbReference type="EC" id="3.1.3.11"/>
    </reaction>
</comment>
<dbReference type="Pfam" id="PF18913">
    <property type="entry name" value="FBPase_C"/>
    <property type="match status" value="1"/>
</dbReference>
<reference evidence="17 18" key="1">
    <citation type="submission" date="2017-11" db="EMBL/GenBank/DDBJ databases">
        <title>Evolution of Phototrophy in the Chloroflexi Phylum Driven by Horizontal Gene Transfer.</title>
        <authorList>
            <person name="Ward L.M."/>
            <person name="Hemp J."/>
            <person name="Shih P.M."/>
            <person name="Mcglynn S.E."/>
            <person name="Fischer W."/>
        </authorList>
    </citation>
    <scope>NUCLEOTIDE SEQUENCE [LARGE SCALE GENOMIC DNA]</scope>
    <source>
        <strain evidence="17">JP3_13</strain>
    </source>
</reference>
<dbReference type="GO" id="GO:0005829">
    <property type="term" value="C:cytosol"/>
    <property type="evidence" value="ECO:0007669"/>
    <property type="project" value="TreeGrafter"/>
</dbReference>
<dbReference type="InterPro" id="IPR028343">
    <property type="entry name" value="FBPtase"/>
</dbReference>
<dbReference type="EMBL" id="PGTM01000002">
    <property type="protein sequence ID" value="PJF37421.1"/>
    <property type="molecule type" value="Genomic_DNA"/>
</dbReference>
<evidence type="ECO:0000256" key="11">
    <source>
        <dbReference type="ARBA" id="ARBA00072069"/>
    </source>
</evidence>
<keyword evidence="8 13" id="KW-0378">Hydrolase</keyword>
<dbReference type="GO" id="GO:0030388">
    <property type="term" value="P:fructose 1,6-bisphosphate metabolic process"/>
    <property type="evidence" value="ECO:0007669"/>
    <property type="project" value="TreeGrafter"/>
</dbReference>
<comment type="caution">
    <text evidence="13">Lacks conserved residue(s) required for the propagation of feature annotation.</text>
</comment>
<dbReference type="PANTHER" id="PTHR11556">
    <property type="entry name" value="FRUCTOSE-1,6-BISPHOSPHATASE-RELATED"/>
    <property type="match status" value="1"/>
</dbReference>
<dbReference type="GO" id="GO:0006000">
    <property type="term" value="P:fructose metabolic process"/>
    <property type="evidence" value="ECO:0007669"/>
    <property type="project" value="TreeGrafter"/>
</dbReference>
<dbReference type="NCBIfam" id="NF006778">
    <property type="entry name" value="PRK09293.1-1"/>
    <property type="match status" value="1"/>
</dbReference>
<evidence type="ECO:0000259" key="16">
    <source>
        <dbReference type="Pfam" id="PF18913"/>
    </source>
</evidence>
<dbReference type="AlphaFoldDB" id="A0A2M8PIP4"/>
<feature type="domain" description="Fructose-1-6-bisphosphatase class 1 C-terminal" evidence="16">
    <location>
        <begin position="199"/>
        <end position="329"/>
    </location>
</feature>
<dbReference type="Gene3D" id="3.40.190.80">
    <property type="match status" value="1"/>
</dbReference>
<evidence type="ECO:0000313" key="18">
    <source>
        <dbReference type="Proteomes" id="UP000229681"/>
    </source>
</evidence>
<evidence type="ECO:0000256" key="3">
    <source>
        <dbReference type="ARBA" id="ARBA00010941"/>
    </source>
</evidence>
<evidence type="ECO:0000256" key="12">
    <source>
        <dbReference type="ARBA" id="ARBA00081210"/>
    </source>
</evidence>
<evidence type="ECO:0000256" key="7">
    <source>
        <dbReference type="ARBA" id="ARBA00022723"/>
    </source>
</evidence>
<dbReference type="FunFam" id="3.30.540.10:FF:000002">
    <property type="entry name" value="Fructose-1,6-bisphosphatase class 1"/>
    <property type="match status" value="1"/>
</dbReference>
<feature type="domain" description="Fructose-1-6-bisphosphatase class I N-terminal" evidence="15">
    <location>
        <begin position="6"/>
        <end position="195"/>
    </location>
</feature>
<keyword evidence="9 13" id="KW-0460">Magnesium</keyword>
<dbReference type="PRINTS" id="PR00115">
    <property type="entry name" value="F16BPHPHTASE"/>
</dbReference>
<dbReference type="GO" id="GO:0000287">
    <property type="term" value="F:magnesium ion binding"/>
    <property type="evidence" value="ECO:0007669"/>
    <property type="project" value="UniProtKB-UniRule"/>
</dbReference>
<dbReference type="PIRSF" id="PIRSF000904">
    <property type="entry name" value="FBPtase_SBPase"/>
    <property type="match status" value="1"/>
</dbReference>